<accession>A0ABD2YBB6</accession>
<comment type="caution">
    <text evidence="2">The sequence shown here is derived from an EMBL/GenBank/DDBJ whole genome shotgun (WGS) entry which is preliminary data.</text>
</comment>
<evidence type="ECO:0000256" key="1">
    <source>
        <dbReference type="SAM" id="MobiDB-lite"/>
    </source>
</evidence>
<dbReference type="Proteomes" id="UP001630127">
    <property type="component" value="Unassembled WGS sequence"/>
</dbReference>
<dbReference type="EMBL" id="JBJUIK010000014">
    <property type="protein sequence ID" value="KAL3504301.1"/>
    <property type="molecule type" value="Genomic_DNA"/>
</dbReference>
<evidence type="ECO:0000313" key="2">
    <source>
        <dbReference type="EMBL" id="KAL3504301.1"/>
    </source>
</evidence>
<dbReference type="AlphaFoldDB" id="A0ABD2YBB6"/>
<gene>
    <name evidence="2" type="ORF">ACH5RR_034142</name>
</gene>
<organism evidence="2 3">
    <name type="scientific">Cinchona calisaya</name>
    <dbReference type="NCBI Taxonomy" id="153742"/>
    <lineage>
        <taxon>Eukaryota</taxon>
        <taxon>Viridiplantae</taxon>
        <taxon>Streptophyta</taxon>
        <taxon>Embryophyta</taxon>
        <taxon>Tracheophyta</taxon>
        <taxon>Spermatophyta</taxon>
        <taxon>Magnoliopsida</taxon>
        <taxon>eudicotyledons</taxon>
        <taxon>Gunneridae</taxon>
        <taxon>Pentapetalae</taxon>
        <taxon>asterids</taxon>
        <taxon>lamiids</taxon>
        <taxon>Gentianales</taxon>
        <taxon>Rubiaceae</taxon>
        <taxon>Cinchonoideae</taxon>
        <taxon>Cinchoneae</taxon>
        <taxon>Cinchona</taxon>
    </lineage>
</organism>
<sequence length="156" mass="17382">MRATYGKIGKAKNCSTTETRNMGKMIGRNSKGTDINSGITKVLSLNIGTSLEGDAVDTSTNRTTGEDEAFRSQGTLQDRQLNPITSNKKCLGEDNSNILKYSVLILREEMDRKETVLGHGKQSIKRVINKEEKASIDYDKKEEPDKYDMDLDSKLT</sequence>
<feature type="region of interest" description="Disordered" evidence="1">
    <location>
        <begin position="53"/>
        <end position="75"/>
    </location>
</feature>
<protein>
    <submittedName>
        <fullName evidence="2">Uncharacterized protein</fullName>
    </submittedName>
</protein>
<evidence type="ECO:0000313" key="3">
    <source>
        <dbReference type="Proteomes" id="UP001630127"/>
    </source>
</evidence>
<feature type="region of interest" description="Disordered" evidence="1">
    <location>
        <begin position="132"/>
        <end position="156"/>
    </location>
</feature>
<reference evidence="2 3" key="1">
    <citation type="submission" date="2024-11" db="EMBL/GenBank/DDBJ databases">
        <title>A near-complete genome assembly of Cinchona calisaya.</title>
        <authorList>
            <person name="Lian D.C."/>
            <person name="Zhao X.W."/>
            <person name="Wei L."/>
        </authorList>
    </citation>
    <scope>NUCLEOTIDE SEQUENCE [LARGE SCALE GENOMIC DNA]</scope>
    <source>
        <tissue evidence="2">Nenye</tissue>
    </source>
</reference>
<proteinExistence type="predicted"/>
<name>A0ABD2YBB6_9GENT</name>
<keyword evidence="3" id="KW-1185">Reference proteome</keyword>